<dbReference type="GO" id="GO:0070183">
    <property type="term" value="P:mitochondrial tryptophanyl-tRNA aminoacylation"/>
    <property type="evidence" value="ECO:0007669"/>
    <property type="project" value="TreeGrafter"/>
</dbReference>
<evidence type="ECO:0000256" key="8">
    <source>
        <dbReference type="ARBA" id="ARBA00023146"/>
    </source>
</evidence>
<keyword evidence="4 10" id="KW-0436">Ligase</keyword>
<dbReference type="PRINTS" id="PR01039">
    <property type="entry name" value="TRNASYNTHTRP"/>
</dbReference>
<reference evidence="13" key="1">
    <citation type="submission" date="2025-08" db="UniProtKB">
        <authorList>
            <consortium name="RefSeq"/>
        </authorList>
    </citation>
    <scope>IDENTIFICATION</scope>
</reference>
<dbReference type="InterPro" id="IPR050203">
    <property type="entry name" value="Trp-tRNA_synthetase"/>
</dbReference>
<dbReference type="Proteomes" id="UP000694867">
    <property type="component" value="Unplaced"/>
</dbReference>
<dbReference type="InterPro" id="IPR014729">
    <property type="entry name" value="Rossmann-like_a/b/a_fold"/>
</dbReference>
<dbReference type="GeneID" id="100899361"/>
<feature type="region of interest" description="Disordered" evidence="11">
    <location>
        <begin position="199"/>
        <end position="218"/>
    </location>
</feature>
<protein>
    <recommendedName>
        <fullName evidence="3">tryptophan--tRNA ligase</fullName>
        <ecNumber evidence="3">6.1.1.2</ecNumber>
    </recommendedName>
    <alternativeName>
        <fullName evidence="9">Tryptophanyl-tRNA synthetase</fullName>
    </alternativeName>
</protein>
<sequence length="348" mass="38941">MKAASALAKFPRRVYSGIQPTGVPHLGNYFGAINQWIKLQKSSDCLICVVDLHSVTIPHYDPPVLRSNIELMTASLLACGVNADSIYLQSLVPEHGQLAWMFNCISTMNRMYHFPQFKEKSTGMKETPLGLYLYPLLQAADVLLFKGTHVPVGEDQLPHIHLIKDIAETFNKRFGKTVFPYCEPLLNTDSARVRDLKNPEKKMSKSALPHGRIDITDPPDTVRNKIRKAMTDCTSAVTFNPTQRPGVSNLVLLHSLCSGQSIDDIVRDAKELDTGKYKGVVAEAVVEFLNPIRERTEELNGDKQMLWQILRRNAERVRVQAAQTLEEARVAMGMDHAPAPDSHGTSRR</sequence>
<evidence type="ECO:0000256" key="4">
    <source>
        <dbReference type="ARBA" id="ARBA00022598"/>
    </source>
</evidence>
<dbReference type="AlphaFoldDB" id="A0AAJ6QRR7"/>
<evidence type="ECO:0000256" key="1">
    <source>
        <dbReference type="ARBA" id="ARBA00004173"/>
    </source>
</evidence>
<keyword evidence="5 10" id="KW-0547">Nucleotide-binding</keyword>
<dbReference type="Pfam" id="PF00579">
    <property type="entry name" value="tRNA-synt_1b"/>
    <property type="match status" value="1"/>
</dbReference>
<dbReference type="RefSeq" id="XP_003741724.1">
    <property type="nucleotide sequence ID" value="XM_003741676.1"/>
</dbReference>
<dbReference type="CDD" id="cd00806">
    <property type="entry name" value="TrpRS_core"/>
    <property type="match status" value="1"/>
</dbReference>
<dbReference type="InterPro" id="IPR001412">
    <property type="entry name" value="aa-tRNA-synth_I_CS"/>
</dbReference>
<name>A0AAJ6QRR7_9ACAR</name>
<keyword evidence="12" id="KW-1185">Reference proteome</keyword>
<organism evidence="12 13">
    <name type="scientific">Galendromus occidentalis</name>
    <name type="common">western predatory mite</name>
    <dbReference type="NCBI Taxonomy" id="34638"/>
    <lineage>
        <taxon>Eukaryota</taxon>
        <taxon>Metazoa</taxon>
        <taxon>Ecdysozoa</taxon>
        <taxon>Arthropoda</taxon>
        <taxon>Chelicerata</taxon>
        <taxon>Arachnida</taxon>
        <taxon>Acari</taxon>
        <taxon>Parasitiformes</taxon>
        <taxon>Mesostigmata</taxon>
        <taxon>Gamasina</taxon>
        <taxon>Phytoseioidea</taxon>
        <taxon>Phytoseiidae</taxon>
        <taxon>Typhlodrominae</taxon>
        <taxon>Galendromus</taxon>
    </lineage>
</organism>
<dbReference type="Gene3D" id="1.10.240.10">
    <property type="entry name" value="Tyrosyl-Transfer RNA Synthetase"/>
    <property type="match status" value="1"/>
</dbReference>
<gene>
    <name evidence="13" type="primary">LOC100899361</name>
</gene>
<comment type="similarity">
    <text evidence="2 10">Belongs to the class-I aminoacyl-tRNA synthetase family.</text>
</comment>
<keyword evidence="8 10" id="KW-0030">Aminoacyl-tRNA synthetase</keyword>
<dbReference type="GO" id="GO:0005524">
    <property type="term" value="F:ATP binding"/>
    <property type="evidence" value="ECO:0007669"/>
    <property type="project" value="UniProtKB-KW"/>
</dbReference>
<accession>A0AAJ6QRR7</accession>
<evidence type="ECO:0000256" key="3">
    <source>
        <dbReference type="ARBA" id="ARBA00013161"/>
    </source>
</evidence>
<evidence type="ECO:0000256" key="6">
    <source>
        <dbReference type="ARBA" id="ARBA00022840"/>
    </source>
</evidence>
<dbReference type="PANTHER" id="PTHR43766">
    <property type="entry name" value="TRYPTOPHAN--TRNA LIGASE, MITOCHONDRIAL"/>
    <property type="match status" value="1"/>
</dbReference>
<keyword evidence="6 10" id="KW-0067">ATP-binding</keyword>
<dbReference type="SUPFAM" id="SSF52374">
    <property type="entry name" value="Nucleotidylyl transferase"/>
    <property type="match status" value="1"/>
</dbReference>
<evidence type="ECO:0000256" key="10">
    <source>
        <dbReference type="RuleBase" id="RU363036"/>
    </source>
</evidence>
<evidence type="ECO:0000313" key="13">
    <source>
        <dbReference type="RefSeq" id="XP_003741724.1"/>
    </source>
</evidence>
<dbReference type="KEGG" id="goe:100899361"/>
<dbReference type="GO" id="GO:0005759">
    <property type="term" value="C:mitochondrial matrix"/>
    <property type="evidence" value="ECO:0007669"/>
    <property type="project" value="TreeGrafter"/>
</dbReference>
<evidence type="ECO:0000256" key="11">
    <source>
        <dbReference type="SAM" id="MobiDB-lite"/>
    </source>
</evidence>
<evidence type="ECO:0000256" key="5">
    <source>
        <dbReference type="ARBA" id="ARBA00022741"/>
    </source>
</evidence>
<dbReference type="PANTHER" id="PTHR43766:SF1">
    <property type="entry name" value="TRYPTOPHAN--TRNA LIGASE, MITOCHONDRIAL"/>
    <property type="match status" value="1"/>
</dbReference>
<dbReference type="FunFam" id="1.10.240.10:FF:000002">
    <property type="entry name" value="Tryptophan--tRNA ligase"/>
    <property type="match status" value="1"/>
</dbReference>
<evidence type="ECO:0000256" key="2">
    <source>
        <dbReference type="ARBA" id="ARBA00005594"/>
    </source>
</evidence>
<evidence type="ECO:0000313" key="12">
    <source>
        <dbReference type="Proteomes" id="UP000694867"/>
    </source>
</evidence>
<proteinExistence type="inferred from homology"/>
<dbReference type="EC" id="6.1.1.2" evidence="3"/>
<evidence type="ECO:0000256" key="7">
    <source>
        <dbReference type="ARBA" id="ARBA00022917"/>
    </source>
</evidence>
<dbReference type="Gene3D" id="3.40.50.620">
    <property type="entry name" value="HUPs"/>
    <property type="match status" value="1"/>
</dbReference>
<keyword evidence="7 10" id="KW-0648">Protein biosynthesis</keyword>
<dbReference type="GO" id="GO:0004830">
    <property type="term" value="F:tryptophan-tRNA ligase activity"/>
    <property type="evidence" value="ECO:0007669"/>
    <property type="project" value="UniProtKB-EC"/>
</dbReference>
<comment type="subcellular location">
    <subcellularLocation>
        <location evidence="1">Mitochondrion</location>
    </subcellularLocation>
</comment>
<dbReference type="CTD" id="39989"/>
<evidence type="ECO:0000256" key="9">
    <source>
        <dbReference type="ARBA" id="ARBA00030268"/>
    </source>
</evidence>
<dbReference type="InterPro" id="IPR002306">
    <property type="entry name" value="Trp-tRNA-ligase"/>
</dbReference>
<dbReference type="InterPro" id="IPR002305">
    <property type="entry name" value="aa-tRNA-synth_Ic"/>
</dbReference>
<dbReference type="NCBIfam" id="TIGR00233">
    <property type="entry name" value="trpS"/>
    <property type="match status" value="1"/>
</dbReference>
<dbReference type="PROSITE" id="PS00178">
    <property type="entry name" value="AA_TRNA_LIGASE_I"/>
    <property type="match status" value="1"/>
</dbReference>